<feature type="transmembrane region" description="Helical" evidence="2">
    <location>
        <begin position="82"/>
        <end position="100"/>
    </location>
</feature>
<name>A0A1C6UIE8_9ACTN</name>
<dbReference type="Pfam" id="PF06197">
    <property type="entry name" value="DUF998"/>
    <property type="match status" value="1"/>
</dbReference>
<evidence type="ECO:0000313" key="4">
    <source>
        <dbReference type="Proteomes" id="UP000198937"/>
    </source>
</evidence>
<feature type="region of interest" description="Disordered" evidence="1">
    <location>
        <begin position="131"/>
        <end position="158"/>
    </location>
</feature>
<dbReference type="OrthoDB" id="5118673at2"/>
<dbReference type="EMBL" id="FMIA01000002">
    <property type="protein sequence ID" value="SCL53718.1"/>
    <property type="molecule type" value="Genomic_DNA"/>
</dbReference>
<sequence length="220" mass="21795">MRVVPRWVLASAGAAPVFLIGGWTLGAARQPGGFDGVSGTISALAAVDATDRWIMTLGLVGLGLCHCVTAAGLRTLGAGGRALLALGGVATVAVAAFPLPAGGGSAAPHTVAAAVAFGALALWPAFAPPAATRGPTTPGPRPAGSEAGRHPSTRTTPEGYADSRLRWVALSVGLLVLVAWFVVELAGGGDRVGLAERVAAAAEALCPLLVAGALTTRSRR</sequence>
<dbReference type="AlphaFoldDB" id="A0A1C6UIE8"/>
<organism evidence="3 4">
    <name type="scientific">Micromonospora yangpuensis</name>
    <dbReference type="NCBI Taxonomy" id="683228"/>
    <lineage>
        <taxon>Bacteria</taxon>
        <taxon>Bacillati</taxon>
        <taxon>Actinomycetota</taxon>
        <taxon>Actinomycetes</taxon>
        <taxon>Micromonosporales</taxon>
        <taxon>Micromonosporaceae</taxon>
        <taxon>Micromonospora</taxon>
    </lineage>
</organism>
<gene>
    <name evidence="3" type="ORF">GA0070617_2450</name>
</gene>
<feature type="transmembrane region" description="Helical" evidence="2">
    <location>
        <begin position="198"/>
        <end position="216"/>
    </location>
</feature>
<evidence type="ECO:0008006" key="5">
    <source>
        <dbReference type="Google" id="ProtNLM"/>
    </source>
</evidence>
<dbReference type="Proteomes" id="UP000198937">
    <property type="component" value="Unassembled WGS sequence"/>
</dbReference>
<accession>A0A1C6UIE8</accession>
<protein>
    <recommendedName>
        <fullName evidence="5">DUF998 domain-containing protein</fullName>
    </recommendedName>
</protein>
<keyword evidence="2" id="KW-0812">Transmembrane</keyword>
<feature type="transmembrane region" description="Helical" evidence="2">
    <location>
        <begin position="106"/>
        <end position="126"/>
    </location>
</feature>
<evidence type="ECO:0000256" key="2">
    <source>
        <dbReference type="SAM" id="Phobius"/>
    </source>
</evidence>
<reference evidence="3 4" key="1">
    <citation type="submission" date="2016-06" db="EMBL/GenBank/DDBJ databases">
        <authorList>
            <person name="Kjaerup R.B."/>
            <person name="Dalgaard T.S."/>
            <person name="Juul-Madsen H.R."/>
        </authorList>
    </citation>
    <scope>NUCLEOTIDE SEQUENCE [LARGE SCALE GENOMIC DNA]</scope>
    <source>
        <strain evidence="3 4">DSM 45577</strain>
    </source>
</reference>
<keyword evidence="4" id="KW-1185">Reference proteome</keyword>
<evidence type="ECO:0000256" key="1">
    <source>
        <dbReference type="SAM" id="MobiDB-lite"/>
    </source>
</evidence>
<proteinExistence type="predicted"/>
<feature type="transmembrane region" description="Helical" evidence="2">
    <location>
        <begin position="52"/>
        <end position="73"/>
    </location>
</feature>
<dbReference type="RefSeq" id="WP_091436555.1">
    <property type="nucleotide sequence ID" value="NZ_BMMJ01000004.1"/>
</dbReference>
<evidence type="ECO:0000313" key="3">
    <source>
        <dbReference type="EMBL" id="SCL53718.1"/>
    </source>
</evidence>
<keyword evidence="2" id="KW-0472">Membrane</keyword>
<keyword evidence="2" id="KW-1133">Transmembrane helix</keyword>
<feature type="transmembrane region" description="Helical" evidence="2">
    <location>
        <begin position="167"/>
        <end position="186"/>
    </location>
</feature>
<dbReference type="InterPro" id="IPR009339">
    <property type="entry name" value="DUF998"/>
</dbReference>